<dbReference type="PROSITE" id="PS51450">
    <property type="entry name" value="LRR"/>
    <property type="match status" value="4"/>
</dbReference>
<feature type="compositionally biased region" description="Basic and acidic residues" evidence="6">
    <location>
        <begin position="936"/>
        <end position="946"/>
    </location>
</feature>
<keyword evidence="7" id="KW-0812">Transmembrane</keyword>
<dbReference type="InterPro" id="IPR007110">
    <property type="entry name" value="Ig-like_dom"/>
</dbReference>
<dbReference type="InterPro" id="IPR003006">
    <property type="entry name" value="Ig/MHC_CS"/>
</dbReference>
<feature type="chain" id="PRO_5047004927" description="Ig-like domain-containing protein" evidence="8">
    <location>
        <begin position="26"/>
        <end position="1031"/>
    </location>
</feature>
<feature type="region of interest" description="Disordered" evidence="6">
    <location>
        <begin position="882"/>
        <end position="911"/>
    </location>
</feature>
<dbReference type="SUPFAM" id="SSF48726">
    <property type="entry name" value="Immunoglobulin"/>
    <property type="match status" value="3"/>
</dbReference>
<dbReference type="Gene3D" id="3.80.10.10">
    <property type="entry name" value="Ribonuclease Inhibitor"/>
    <property type="match status" value="4"/>
</dbReference>
<proteinExistence type="predicted"/>
<dbReference type="PROSITE" id="PS00290">
    <property type="entry name" value="IG_MHC"/>
    <property type="match status" value="1"/>
</dbReference>
<keyword evidence="5" id="KW-0325">Glycoprotein</keyword>
<dbReference type="SUPFAM" id="SSF52058">
    <property type="entry name" value="L domain-like"/>
    <property type="match status" value="2"/>
</dbReference>
<dbReference type="SMART" id="SM00408">
    <property type="entry name" value="IGc2"/>
    <property type="match status" value="3"/>
</dbReference>
<evidence type="ECO:0000256" key="1">
    <source>
        <dbReference type="ARBA" id="ARBA00022614"/>
    </source>
</evidence>
<dbReference type="Gene3D" id="2.60.40.10">
    <property type="entry name" value="Immunoglobulins"/>
    <property type="match status" value="3"/>
</dbReference>
<protein>
    <recommendedName>
        <fullName evidence="9">Ig-like domain-containing protein</fullName>
    </recommendedName>
</protein>
<feature type="domain" description="Ig-like" evidence="9">
    <location>
        <begin position="661"/>
        <end position="748"/>
    </location>
</feature>
<keyword evidence="2 8" id="KW-0732">Signal</keyword>
<dbReference type="InterPro" id="IPR003599">
    <property type="entry name" value="Ig_sub"/>
</dbReference>
<name>A0ABN8PDA1_9CNID</name>
<dbReference type="SMART" id="SM00409">
    <property type="entry name" value="IG"/>
    <property type="match status" value="3"/>
</dbReference>
<feature type="compositionally biased region" description="Low complexity" evidence="6">
    <location>
        <begin position="847"/>
        <end position="860"/>
    </location>
</feature>
<keyword evidence="7" id="KW-1133">Transmembrane helix</keyword>
<evidence type="ECO:0000256" key="7">
    <source>
        <dbReference type="SAM" id="Phobius"/>
    </source>
</evidence>
<gene>
    <name evidence="10" type="ORF">PLOB_00041880</name>
</gene>
<comment type="caution">
    <text evidence="10">The sequence shown here is derived from an EMBL/GenBank/DDBJ whole genome shotgun (WGS) entry which is preliminary data.</text>
</comment>
<dbReference type="PROSITE" id="PS50835">
    <property type="entry name" value="IG_LIKE"/>
    <property type="match status" value="3"/>
</dbReference>
<feature type="domain" description="Ig-like" evidence="9">
    <location>
        <begin position="571"/>
        <end position="656"/>
    </location>
</feature>
<keyword evidence="1" id="KW-0433">Leucine-rich repeat</keyword>
<evidence type="ECO:0000256" key="4">
    <source>
        <dbReference type="ARBA" id="ARBA00023157"/>
    </source>
</evidence>
<evidence type="ECO:0000256" key="8">
    <source>
        <dbReference type="SAM" id="SignalP"/>
    </source>
</evidence>
<organism evidence="10 11">
    <name type="scientific">Porites lobata</name>
    <dbReference type="NCBI Taxonomy" id="104759"/>
    <lineage>
        <taxon>Eukaryota</taxon>
        <taxon>Metazoa</taxon>
        <taxon>Cnidaria</taxon>
        <taxon>Anthozoa</taxon>
        <taxon>Hexacorallia</taxon>
        <taxon>Scleractinia</taxon>
        <taxon>Fungiina</taxon>
        <taxon>Poritidae</taxon>
        <taxon>Porites</taxon>
    </lineage>
</organism>
<keyword evidence="11" id="KW-1185">Reference proteome</keyword>
<keyword evidence="3" id="KW-0677">Repeat</keyword>
<feature type="region of interest" description="Disordered" evidence="6">
    <location>
        <begin position="847"/>
        <end position="866"/>
    </location>
</feature>
<dbReference type="InterPro" id="IPR013783">
    <property type="entry name" value="Ig-like_fold"/>
</dbReference>
<dbReference type="Proteomes" id="UP001159405">
    <property type="component" value="Unassembled WGS sequence"/>
</dbReference>
<evidence type="ECO:0000256" key="6">
    <source>
        <dbReference type="SAM" id="MobiDB-lite"/>
    </source>
</evidence>
<dbReference type="InterPro" id="IPR001611">
    <property type="entry name" value="Leu-rich_rpt"/>
</dbReference>
<dbReference type="PANTHER" id="PTHR45842">
    <property type="entry name" value="SYNAPTIC ADHESION-LIKE MOLECULE SALM"/>
    <property type="match status" value="1"/>
</dbReference>
<evidence type="ECO:0000259" key="9">
    <source>
        <dbReference type="PROSITE" id="PS50835"/>
    </source>
</evidence>
<dbReference type="InterPro" id="IPR003591">
    <property type="entry name" value="Leu-rich_rpt_typical-subtyp"/>
</dbReference>
<evidence type="ECO:0000256" key="3">
    <source>
        <dbReference type="ARBA" id="ARBA00022737"/>
    </source>
</evidence>
<dbReference type="InterPro" id="IPR000483">
    <property type="entry name" value="Cys-rich_flank_reg_C"/>
</dbReference>
<feature type="region of interest" description="Disordered" evidence="6">
    <location>
        <begin position="935"/>
        <end position="964"/>
    </location>
</feature>
<dbReference type="PRINTS" id="PR00019">
    <property type="entry name" value="LEURICHRPT"/>
</dbReference>
<feature type="transmembrane region" description="Helical" evidence="7">
    <location>
        <begin position="776"/>
        <end position="798"/>
    </location>
</feature>
<feature type="signal peptide" evidence="8">
    <location>
        <begin position="1"/>
        <end position="25"/>
    </location>
</feature>
<dbReference type="InterPro" id="IPR032675">
    <property type="entry name" value="LRR_dom_sf"/>
</dbReference>
<dbReference type="SMART" id="SM00082">
    <property type="entry name" value="LRRCT"/>
    <property type="match status" value="1"/>
</dbReference>
<dbReference type="SMART" id="SM00369">
    <property type="entry name" value="LRR_TYP"/>
    <property type="match status" value="13"/>
</dbReference>
<dbReference type="InterPro" id="IPR003598">
    <property type="entry name" value="Ig_sub2"/>
</dbReference>
<reference evidence="10 11" key="1">
    <citation type="submission" date="2022-05" db="EMBL/GenBank/DDBJ databases">
        <authorList>
            <consortium name="Genoscope - CEA"/>
            <person name="William W."/>
        </authorList>
    </citation>
    <scope>NUCLEOTIDE SEQUENCE [LARGE SCALE GENOMIC DNA]</scope>
</reference>
<evidence type="ECO:0000256" key="5">
    <source>
        <dbReference type="ARBA" id="ARBA00023180"/>
    </source>
</evidence>
<dbReference type="Pfam" id="PF13855">
    <property type="entry name" value="LRR_8"/>
    <property type="match status" value="4"/>
</dbReference>
<dbReference type="InterPro" id="IPR050467">
    <property type="entry name" value="LRFN"/>
</dbReference>
<dbReference type="InterPro" id="IPR013098">
    <property type="entry name" value="Ig_I-set"/>
</dbReference>
<dbReference type="EMBL" id="CALNXK010000067">
    <property type="protein sequence ID" value="CAH3141579.1"/>
    <property type="molecule type" value="Genomic_DNA"/>
</dbReference>
<dbReference type="Pfam" id="PF13927">
    <property type="entry name" value="Ig_3"/>
    <property type="match status" value="1"/>
</dbReference>
<dbReference type="PANTHER" id="PTHR45842:SF22">
    <property type="entry name" value="INSULIN-LIKE GROWTH FACTOR-BINDING PROTEIN COMPLEX ACID LABILE SUBUNIT ISOFORM X1"/>
    <property type="match status" value="1"/>
</dbReference>
<dbReference type="SMART" id="SM00365">
    <property type="entry name" value="LRR_SD22"/>
    <property type="match status" value="6"/>
</dbReference>
<feature type="domain" description="Ig-like" evidence="9">
    <location>
        <begin position="471"/>
        <end position="566"/>
    </location>
</feature>
<dbReference type="Pfam" id="PF07679">
    <property type="entry name" value="I-set"/>
    <property type="match status" value="2"/>
</dbReference>
<sequence length="1031" mass="113253">MASVYIANALVAMFLALYGATLGQGQESNSRACAFDKQCICSGTRVICKNRQLRSIPQGIPLGTTVLDLSNNELSTLDVAKLSRLTNLQELLLHENQLVAVPPWQSLSSSLTRLSLHHNKITSIPSANVTKPMSLQYLLLNSNRISSIGENAFAGLTSIHTLKLSRNRLTSVPVDALSHLTFLKKLDLTKNLIRVISSQPPLKNLKSVLILKLSKNKIRTVNQHAFWGMGNLRELYLDNNNLTSVSTSWFFGVSNLQKLSLNNNRINKIIIHQAALDWRLVLRLVDLNLAKNELSLIDSTTFAHLSNLQRLYLGSNSIYHMAEGAFSDLNSLEMLDLSNNALSSTLEGTNGVFSGLAKLIMLRLDGNRITWIAKNAFTGLNAVTSLNLSANIITSIEENAFMTMTELKYLYLNTTQLVCNCKLSWLPAWLVGQEFKDYVHAVCLHPTHLERRSIFNLTSSDFICDINDSQPAIIQHPEDQKVLLGKNVTLRCVVTHKNRTVIVWTKDNKPLSGVKVTNRVQSKDGSLATYSSELRLVAVTEKDDGYYQCKASHQFNSVPSKMARITVLVFPKLTVKPSDVTVEVGQDFRLQCRAQGHPEPQIKWQGLERMGMDRRIGLVQADKVIVIQNATASDSGKYTCIASNEAGSVNASAFVTVLDKPHLYRRTRSEITAAVGDSAVFECYASGAPKPVISWFKDDTRLMTGSNIISAESGQLLVIRQSTENDEGSYTCVATNSQGRDSHTVQLTIITEECTGVSVSEKVNKSKYVKYDKKTFLGIIVVVVVSCIVVTSLVWLFIQYNTLSCGKKRAPKRRSQFPSPFDADCTDESKAFQHEDISYIPLKVSSSSSTQTSRESPRSTATFLTSSESAQGPCIVRTLGSSTENAASGTEEKSTTADNVSSENSLKGSHSSLTSSCTSDACHPSYQQVVTSAEIHVSDSDSEKQKPSVTCRRHSSHGEDPGGGVCEIKLDITDNTHCDEQSCLSKRPLLTNEISPEAVNRDDMCVTVYPLTNSDTSCVTNGVVDSSSVET</sequence>
<keyword evidence="7" id="KW-0472">Membrane</keyword>
<evidence type="ECO:0000313" key="11">
    <source>
        <dbReference type="Proteomes" id="UP001159405"/>
    </source>
</evidence>
<evidence type="ECO:0000313" key="10">
    <source>
        <dbReference type="EMBL" id="CAH3141579.1"/>
    </source>
</evidence>
<dbReference type="CDD" id="cd00096">
    <property type="entry name" value="Ig"/>
    <property type="match status" value="1"/>
</dbReference>
<evidence type="ECO:0000256" key="2">
    <source>
        <dbReference type="ARBA" id="ARBA00022729"/>
    </source>
</evidence>
<dbReference type="InterPro" id="IPR036179">
    <property type="entry name" value="Ig-like_dom_sf"/>
</dbReference>
<keyword evidence="4" id="KW-1015">Disulfide bond</keyword>
<accession>A0ABN8PDA1</accession>